<dbReference type="EnsemblMetazoa" id="ADIR014383-RA">
    <property type="protein sequence ID" value="ADIR014383-PA"/>
    <property type="gene ID" value="ADIR014383"/>
</dbReference>
<accession>A0A182NWY0</accession>
<protein>
    <submittedName>
        <fullName evidence="1">Uncharacterized protein</fullName>
    </submittedName>
</protein>
<name>A0A182NWY0_9DIPT</name>
<proteinExistence type="predicted"/>
<dbReference type="Proteomes" id="UP000075884">
    <property type="component" value="Unassembled WGS sequence"/>
</dbReference>
<sequence length="50" mass="5937">MPFFPPRTTYNAHLYIMQNSFILYSVAKPAGRIYYDKILRRLYGFQVCAT</sequence>
<reference evidence="2" key="1">
    <citation type="submission" date="2013-03" db="EMBL/GenBank/DDBJ databases">
        <title>The Genome Sequence of Anopheles dirus WRAIR2.</title>
        <authorList>
            <consortium name="The Broad Institute Genomics Platform"/>
            <person name="Neafsey D.E."/>
            <person name="Walton C."/>
            <person name="Walker B."/>
            <person name="Young S.K."/>
            <person name="Zeng Q."/>
            <person name="Gargeya S."/>
            <person name="Fitzgerald M."/>
            <person name="Haas B."/>
            <person name="Abouelleil A."/>
            <person name="Allen A.W."/>
            <person name="Alvarado L."/>
            <person name="Arachchi H.M."/>
            <person name="Berlin A.M."/>
            <person name="Chapman S.B."/>
            <person name="Gainer-Dewar J."/>
            <person name="Goldberg J."/>
            <person name="Griggs A."/>
            <person name="Gujja S."/>
            <person name="Hansen M."/>
            <person name="Howarth C."/>
            <person name="Imamovic A."/>
            <person name="Ireland A."/>
            <person name="Larimer J."/>
            <person name="McCowan C."/>
            <person name="Murphy C."/>
            <person name="Pearson M."/>
            <person name="Poon T.W."/>
            <person name="Priest M."/>
            <person name="Roberts A."/>
            <person name="Saif S."/>
            <person name="Shea T."/>
            <person name="Sisk P."/>
            <person name="Sykes S."/>
            <person name="Wortman J."/>
            <person name="Nusbaum C."/>
            <person name="Birren B."/>
        </authorList>
    </citation>
    <scope>NUCLEOTIDE SEQUENCE [LARGE SCALE GENOMIC DNA]</scope>
    <source>
        <strain evidence="2">WRAIR2</strain>
    </source>
</reference>
<dbReference type="VEuPathDB" id="VectorBase:ADIR014383"/>
<dbReference type="AlphaFoldDB" id="A0A182NWY0"/>
<evidence type="ECO:0000313" key="1">
    <source>
        <dbReference type="EnsemblMetazoa" id="ADIR014383-PA"/>
    </source>
</evidence>
<evidence type="ECO:0000313" key="2">
    <source>
        <dbReference type="Proteomes" id="UP000075884"/>
    </source>
</evidence>
<reference evidence="1" key="2">
    <citation type="submission" date="2020-05" db="UniProtKB">
        <authorList>
            <consortium name="EnsemblMetazoa"/>
        </authorList>
    </citation>
    <scope>IDENTIFICATION</scope>
    <source>
        <strain evidence="1">WRAIR2</strain>
    </source>
</reference>
<keyword evidence="2" id="KW-1185">Reference proteome</keyword>
<organism evidence="1 2">
    <name type="scientific">Anopheles dirus</name>
    <dbReference type="NCBI Taxonomy" id="7168"/>
    <lineage>
        <taxon>Eukaryota</taxon>
        <taxon>Metazoa</taxon>
        <taxon>Ecdysozoa</taxon>
        <taxon>Arthropoda</taxon>
        <taxon>Hexapoda</taxon>
        <taxon>Insecta</taxon>
        <taxon>Pterygota</taxon>
        <taxon>Neoptera</taxon>
        <taxon>Endopterygota</taxon>
        <taxon>Diptera</taxon>
        <taxon>Nematocera</taxon>
        <taxon>Culicoidea</taxon>
        <taxon>Culicidae</taxon>
        <taxon>Anophelinae</taxon>
        <taxon>Anopheles</taxon>
    </lineage>
</organism>